<dbReference type="InterPro" id="IPR036095">
    <property type="entry name" value="PTS_EIIB-like_sf"/>
</dbReference>
<keyword evidence="1" id="KW-0813">Transport</keyword>
<keyword evidence="6" id="KW-0418">Kinase</keyword>
<dbReference type="InterPro" id="IPR003501">
    <property type="entry name" value="PTS_EIIB_2/3"/>
</dbReference>
<proteinExistence type="predicted"/>
<dbReference type="InterPro" id="IPR013012">
    <property type="entry name" value="PTS_EIIB_3"/>
</dbReference>
<feature type="modified residue" description="Phosphocysteine; by EIIA" evidence="7">
    <location>
        <position position="8"/>
    </location>
</feature>
<comment type="caution">
    <text evidence="9">The sequence shown here is derived from an EMBL/GenBank/DDBJ whole genome shotgun (WGS) entry which is preliminary data.</text>
</comment>
<evidence type="ECO:0000256" key="1">
    <source>
        <dbReference type="ARBA" id="ARBA00022448"/>
    </source>
</evidence>
<gene>
    <name evidence="9" type="ORF">HXK00_09175</name>
</gene>
<feature type="non-terminal residue" evidence="9">
    <location>
        <position position="31"/>
    </location>
</feature>
<keyword evidence="4" id="KW-0808">Transferase</keyword>
<accession>A0A929MR73</accession>
<dbReference type="AlphaFoldDB" id="A0A929MR73"/>
<dbReference type="PROSITE" id="PS51100">
    <property type="entry name" value="PTS_EIIB_TYPE_3"/>
    <property type="match status" value="1"/>
</dbReference>
<evidence type="ECO:0000256" key="6">
    <source>
        <dbReference type="ARBA" id="ARBA00022777"/>
    </source>
</evidence>
<dbReference type="GO" id="GO:0016301">
    <property type="term" value="F:kinase activity"/>
    <property type="evidence" value="ECO:0007669"/>
    <property type="project" value="UniProtKB-KW"/>
</dbReference>
<name>A0A929MR73_ABIDE</name>
<dbReference type="Pfam" id="PF02302">
    <property type="entry name" value="PTS_IIB"/>
    <property type="match status" value="1"/>
</dbReference>
<dbReference type="SUPFAM" id="SSF52794">
    <property type="entry name" value="PTS system IIB component-like"/>
    <property type="match status" value="1"/>
</dbReference>
<evidence type="ECO:0000259" key="8">
    <source>
        <dbReference type="PROSITE" id="PS51100"/>
    </source>
</evidence>
<sequence length="31" mass="3427">MKKILLICNAGMSTSMLVKKMQESAQEQGLD</sequence>
<feature type="domain" description="PTS EIIB type-3" evidence="8">
    <location>
        <begin position="1"/>
        <end position="31"/>
    </location>
</feature>
<evidence type="ECO:0000313" key="9">
    <source>
        <dbReference type="EMBL" id="MBF0935792.1"/>
    </source>
</evidence>
<evidence type="ECO:0000256" key="2">
    <source>
        <dbReference type="ARBA" id="ARBA00022553"/>
    </source>
</evidence>
<dbReference type="EMBL" id="JABZFV010000398">
    <property type="protein sequence ID" value="MBF0935792.1"/>
    <property type="molecule type" value="Genomic_DNA"/>
</dbReference>
<dbReference type="Proteomes" id="UP000757900">
    <property type="component" value="Unassembled WGS sequence"/>
</dbReference>
<keyword evidence="2" id="KW-0597">Phosphoprotein</keyword>
<evidence type="ECO:0000256" key="5">
    <source>
        <dbReference type="ARBA" id="ARBA00022683"/>
    </source>
</evidence>
<evidence type="ECO:0000256" key="7">
    <source>
        <dbReference type="PROSITE-ProRule" id="PRU00423"/>
    </source>
</evidence>
<protein>
    <submittedName>
        <fullName evidence="9">PTS sugar transporter subunit IIB</fullName>
    </submittedName>
</protein>
<dbReference type="GO" id="GO:0009401">
    <property type="term" value="P:phosphoenolpyruvate-dependent sugar phosphotransferase system"/>
    <property type="evidence" value="ECO:0007669"/>
    <property type="project" value="UniProtKB-KW"/>
</dbReference>
<evidence type="ECO:0000313" key="10">
    <source>
        <dbReference type="Proteomes" id="UP000757900"/>
    </source>
</evidence>
<evidence type="ECO:0000256" key="4">
    <source>
        <dbReference type="ARBA" id="ARBA00022679"/>
    </source>
</evidence>
<dbReference type="GO" id="GO:0008982">
    <property type="term" value="F:protein-N(PI)-phosphohistidine-sugar phosphotransferase activity"/>
    <property type="evidence" value="ECO:0007669"/>
    <property type="project" value="InterPro"/>
</dbReference>
<reference evidence="9" key="1">
    <citation type="submission" date="2020-04" db="EMBL/GenBank/DDBJ databases">
        <title>Deep metagenomics examines the oral microbiome during advanced dental caries in children, revealing novel taxa and co-occurrences with host molecules.</title>
        <authorList>
            <person name="Baker J.L."/>
            <person name="Morton J.T."/>
            <person name="Dinis M."/>
            <person name="Alvarez R."/>
            <person name="Tran N.C."/>
            <person name="Knight R."/>
            <person name="Edlund A."/>
        </authorList>
    </citation>
    <scope>NUCLEOTIDE SEQUENCE</scope>
    <source>
        <strain evidence="9">JCVI_23_bin.16</strain>
    </source>
</reference>
<organism evidence="9 10">
    <name type="scientific">Abiotrophia defectiva</name>
    <name type="common">Streptococcus defectivus</name>
    <dbReference type="NCBI Taxonomy" id="46125"/>
    <lineage>
        <taxon>Bacteria</taxon>
        <taxon>Bacillati</taxon>
        <taxon>Bacillota</taxon>
        <taxon>Bacilli</taxon>
        <taxon>Lactobacillales</taxon>
        <taxon>Aerococcaceae</taxon>
        <taxon>Abiotrophia</taxon>
    </lineage>
</organism>
<evidence type="ECO:0000256" key="3">
    <source>
        <dbReference type="ARBA" id="ARBA00022597"/>
    </source>
</evidence>
<keyword evidence="5" id="KW-0598">Phosphotransferase system</keyword>
<dbReference type="Gene3D" id="3.40.50.2300">
    <property type="match status" value="1"/>
</dbReference>
<keyword evidence="3 9" id="KW-0762">Sugar transport</keyword>